<name>A0ABP3R361_9BACI</name>
<dbReference type="Proteomes" id="UP001500866">
    <property type="component" value="Unassembled WGS sequence"/>
</dbReference>
<protein>
    <recommendedName>
        <fullName evidence="5">Sporulation lipoprotein YhcN/YlaJ (Spore_YhcN_YlaJ)</fullName>
    </recommendedName>
</protein>
<dbReference type="RefSeq" id="WP_343812277.1">
    <property type="nucleotide sequence ID" value="NZ_BAAADS010000012.1"/>
</dbReference>
<dbReference type="EMBL" id="BAAADS010000012">
    <property type="protein sequence ID" value="GAA0601596.1"/>
    <property type="molecule type" value="Genomic_DNA"/>
</dbReference>
<feature type="region of interest" description="Disordered" evidence="1">
    <location>
        <begin position="40"/>
        <end position="70"/>
    </location>
</feature>
<evidence type="ECO:0000256" key="1">
    <source>
        <dbReference type="SAM" id="MobiDB-lite"/>
    </source>
</evidence>
<evidence type="ECO:0000313" key="4">
    <source>
        <dbReference type="Proteomes" id="UP001500866"/>
    </source>
</evidence>
<keyword evidence="2" id="KW-0732">Signal</keyword>
<organism evidence="3 4">
    <name type="scientific">Virgibacillus siamensis</name>
    <dbReference type="NCBI Taxonomy" id="480071"/>
    <lineage>
        <taxon>Bacteria</taxon>
        <taxon>Bacillati</taxon>
        <taxon>Bacillota</taxon>
        <taxon>Bacilli</taxon>
        <taxon>Bacillales</taxon>
        <taxon>Bacillaceae</taxon>
        <taxon>Virgibacillus</taxon>
    </lineage>
</organism>
<keyword evidence="4" id="KW-1185">Reference proteome</keyword>
<dbReference type="Pfam" id="PF09580">
    <property type="entry name" value="Spore_YhcN_YlaJ"/>
    <property type="match status" value="1"/>
</dbReference>
<evidence type="ECO:0000256" key="2">
    <source>
        <dbReference type="SAM" id="SignalP"/>
    </source>
</evidence>
<dbReference type="PROSITE" id="PS51257">
    <property type="entry name" value="PROKAR_LIPOPROTEIN"/>
    <property type="match status" value="1"/>
</dbReference>
<feature type="signal peptide" evidence="2">
    <location>
        <begin position="1"/>
        <end position="25"/>
    </location>
</feature>
<sequence>MWMKTLSTLLLATILAGCAGITDNAADNEDDLSSEPIHYETENERNDRLNNGPDSIAEQGGYEQSDQDRLNMGDRDAQTDLYTNEFTMSISEQLKQNKNIKQAQVTATDKKIVVGVLLNEYAPKGMKQSIKKEVKQMVPERKVVVYTDRIYWDKMRDEDAEPDQLNGDVEEFIDEFFNRERD</sequence>
<accession>A0ABP3R361</accession>
<reference evidence="4" key="1">
    <citation type="journal article" date="2019" name="Int. J. Syst. Evol. Microbiol.">
        <title>The Global Catalogue of Microorganisms (GCM) 10K type strain sequencing project: providing services to taxonomists for standard genome sequencing and annotation.</title>
        <authorList>
            <consortium name="The Broad Institute Genomics Platform"/>
            <consortium name="The Broad Institute Genome Sequencing Center for Infectious Disease"/>
            <person name="Wu L."/>
            <person name="Ma J."/>
        </authorList>
    </citation>
    <scope>NUCLEOTIDE SEQUENCE [LARGE SCALE GENOMIC DNA]</scope>
    <source>
        <strain evidence="4">JCM 15395</strain>
    </source>
</reference>
<dbReference type="InterPro" id="IPR019076">
    <property type="entry name" value="Spore_lipoprot_YhcN/YlaJ-like"/>
</dbReference>
<proteinExistence type="predicted"/>
<comment type="caution">
    <text evidence="3">The sequence shown here is derived from an EMBL/GenBank/DDBJ whole genome shotgun (WGS) entry which is preliminary data.</text>
</comment>
<feature type="chain" id="PRO_5045237649" description="Sporulation lipoprotein YhcN/YlaJ (Spore_YhcN_YlaJ)" evidence="2">
    <location>
        <begin position="26"/>
        <end position="182"/>
    </location>
</feature>
<evidence type="ECO:0008006" key="5">
    <source>
        <dbReference type="Google" id="ProtNLM"/>
    </source>
</evidence>
<evidence type="ECO:0000313" key="3">
    <source>
        <dbReference type="EMBL" id="GAA0601596.1"/>
    </source>
</evidence>
<gene>
    <name evidence="3" type="ORF">GCM10009001_17990</name>
</gene>